<dbReference type="InterPro" id="IPR050486">
    <property type="entry name" value="Mannose-1P_guanyltransferase"/>
</dbReference>
<keyword evidence="2" id="KW-0479">Metal-binding</keyword>
<dbReference type="eggNOG" id="COG0241">
    <property type="taxonomic scope" value="Bacteria"/>
</dbReference>
<dbReference type="InterPro" id="IPR006543">
    <property type="entry name" value="Histidinol-phos"/>
</dbReference>
<evidence type="ECO:0000313" key="5">
    <source>
        <dbReference type="EMBL" id="AHF15266.1"/>
    </source>
</evidence>
<evidence type="ECO:0000256" key="1">
    <source>
        <dbReference type="ARBA" id="ARBA00022490"/>
    </source>
</evidence>
<protein>
    <submittedName>
        <fullName evidence="5">D-mannose-1-phosphate guanyltransferase</fullName>
    </submittedName>
</protein>
<dbReference type="NCBIfam" id="TIGR01662">
    <property type="entry name" value="HAD-SF-IIIA"/>
    <property type="match status" value="1"/>
</dbReference>
<dbReference type="PANTHER" id="PTHR22572">
    <property type="entry name" value="SUGAR-1-PHOSPHATE GUANYL TRANSFERASE"/>
    <property type="match status" value="1"/>
</dbReference>
<dbReference type="RefSeq" id="WP_008584431.1">
    <property type="nucleotide sequence ID" value="NZ_CP007035.1"/>
</dbReference>
<gene>
    <name evidence="5" type="ORF">NIASO_09040</name>
</gene>
<dbReference type="Proteomes" id="UP000003586">
    <property type="component" value="Chromosome"/>
</dbReference>
<dbReference type="Pfam" id="PF13242">
    <property type="entry name" value="Hydrolase_like"/>
    <property type="match status" value="1"/>
</dbReference>
<accession>W0F1R6</accession>
<dbReference type="AlphaFoldDB" id="W0F1R6"/>
<dbReference type="InterPro" id="IPR029044">
    <property type="entry name" value="Nucleotide-diphossugar_trans"/>
</dbReference>
<dbReference type="Gene3D" id="3.40.50.1000">
    <property type="entry name" value="HAD superfamily/HAD-like"/>
    <property type="match status" value="1"/>
</dbReference>
<dbReference type="KEGG" id="nso:NIASO_09040"/>
<dbReference type="Gene3D" id="3.90.550.10">
    <property type="entry name" value="Spore Coat Polysaccharide Biosynthesis Protein SpsA, Chain A"/>
    <property type="match status" value="1"/>
</dbReference>
<dbReference type="CDD" id="cd06915">
    <property type="entry name" value="NTP_transferase_WcbM_like"/>
    <property type="match status" value="1"/>
</dbReference>
<dbReference type="SFLD" id="SFLDG01129">
    <property type="entry name" value="C1.5:_HAD__Beta-PGM__Phosphata"/>
    <property type="match status" value="1"/>
</dbReference>
<sequence>MLQKRLEGNWENAQEVIVLAGGLGTRLREAVPDLPKCMAPVAGKPFLYYVINHLRKNGIQRFVFSLGYKHEYIESWLEKEFAALQYECCIEEEPLGTGGAIRLALEKATGSTIFVVNGDSFFSFDVPQLLSVHNQLDAACTLALKPMEQFDRYGVVTINEAHQVESFREKQFYETGLINAGVYLINKTKFYQKQFPLKFSFEKDFLERYVGEGTFAGIPMNGYFIDIGIPEDYARAQTDFSSSPFDLAGLNKEWTLFLDRDGVINEERPGNYVLHTGEFEFYDGVPEAINKFARYFKHVIIVTNQRGIGRGLMDEKALHSIHDLLSSTVKNAGGHIPAIYYATAVDAKDFFRKPNPGMALQAIKDFPDIDLRRSIMVGNNLSDMRFGKNAGMRTIYLTTTNQPETLPHTLIDLQLPGLKALADKLPEVRQ</sequence>
<evidence type="ECO:0000259" key="4">
    <source>
        <dbReference type="Pfam" id="PF00483"/>
    </source>
</evidence>
<dbReference type="EMBL" id="CP007035">
    <property type="protein sequence ID" value="AHF15266.1"/>
    <property type="molecule type" value="Genomic_DNA"/>
</dbReference>
<dbReference type="STRING" id="929713.NIASO_09040"/>
<keyword evidence="6" id="KW-1185">Reference proteome</keyword>
<dbReference type="InterPro" id="IPR006549">
    <property type="entry name" value="HAD-SF_hydro_IIIA"/>
</dbReference>
<dbReference type="InterPro" id="IPR036412">
    <property type="entry name" value="HAD-like_sf"/>
</dbReference>
<keyword evidence="3" id="KW-0378">Hydrolase</keyword>
<dbReference type="SFLD" id="SFLDS00003">
    <property type="entry name" value="Haloacid_Dehalogenase"/>
    <property type="match status" value="1"/>
</dbReference>
<dbReference type="eggNOG" id="COG1208">
    <property type="taxonomic scope" value="Bacteria"/>
</dbReference>
<dbReference type="HOGENOM" id="CLU_028110_0_0_10"/>
<dbReference type="SUPFAM" id="SSF56784">
    <property type="entry name" value="HAD-like"/>
    <property type="match status" value="1"/>
</dbReference>
<dbReference type="OrthoDB" id="9813880at2"/>
<dbReference type="InterPro" id="IPR023214">
    <property type="entry name" value="HAD_sf"/>
</dbReference>
<name>W0F1R6_9BACT</name>
<dbReference type="InterPro" id="IPR005835">
    <property type="entry name" value="NTP_transferase_dom"/>
</dbReference>
<dbReference type="NCBIfam" id="TIGR01656">
    <property type="entry name" value="Histidinol-ppas"/>
    <property type="match status" value="1"/>
</dbReference>
<evidence type="ECO:0000256" key="2">
    <source>
        <dbReference type="ARBA" id="ARBA00022723"/>
    </source>
</evidence>
<dbReference type="SUPFAM" id="SSF53448">
    <property type="entry name" value="Nucleotide-diphospho-sugar transferases"/>
    <property type="match status" value="1"/>
</dbReference>
<proteinExistence type="predicted"/>
<dbReference type="GO" id="GO:0046872">
    <property type="term" value="F:metal ion binding"/>
    <property type="evidence" value="ECO:0007669"/>
    <property type="project" value="UniProtKB-KW"/>
</dbReference>
<dbReference type="GO" id="GO:0016791">
    <property type="term" value="F:phosphatase activity"/>
    <property type="evidence" value="ECO:0007669"/>
    <property type="project" value="InterPro"/>
</dbReference>
<organism evidence="5 6">
    <name type="scientific">Niabella soli DSM 19437</name>
    <dbReference type="NCBI Taxonomy" id="929713"/>
    <lineage>
        <taxon>Bacteria</taxon>
        <taxon>Pseudomonadati</taxon>
        <taxon>Bacteroidota</taxon>
        <taxon>Chitinophagia</taxon>
        <taxon>Chitinophagales</taxon>
        <taxon>Chitinophagaceae</taxon>
        <taxon>Niabella</taxon>
    </lineage>
</organism>
<feature type="domain" description="Nucleotidyl transferase" evidence="4">
    <location>
        <begin position="16"/>
        <end position="240"/>
    </location>
</feature>
<dbReference type="GO" id="GO:0016740">
    <property type="term" value="F:transferase activity"/>
    <property type="evidence" value="ECO:0007669"/>
    <property type="project" value="UniProtKB-KW"/>
</dbReference>
<keyword evidence="5" id="KW-0808">Transferase</keyword>
<keyword evidence="1" id="KW-0963">Cytoplasm</keyword>
<reference evidence="5 6" key="1">
    <citation type="submission" date="2013-12" db="EMBL/GenBank/DDBJ databases">
        <authorList>
            <consortium name="DOE Joint Genome Institute"/>
            <person name="Eisen J."/>
            <person name="Huntemann M."/>
            <person name="Han J."/>
            <person name="Chen A."/>
            <person name="Kyrpides N."/>
            <person name="Mavromatis K."/>
            <person name="Markowitz V."/>
            <person name="Palaniappan K."/>
            <person name="Ivanova N."/>
            <person name="Schaumberg A."/>
            <person name="Pati A."/>
            <person name="Liolios K."/>
            <person name="Nordberg H.P."/>
            <person name="Cantor M.N."/>
            <person name="Hua S.X."/>
            <person name="Woyke T."/>
        </authorList>
    </citation>
    <scope>NUCLEOTIDE SEQUENCE [LARGE SCALE GENOMIC DNA]</scope>
    <source>
        <strain evidence="6">DSM 19437</strain>
    </source>
</reference>
<evidence type="ECO:0000256" key="3">
    <source>
        <dbReference type="ARBA" id="ARBA00022801"/>
    </source>
</evidence>
<evidence type="ECO:0000313" key="6">
    <source>
        <dbReference type="Proteomes" id="UP000003586"/>
    </source>
</evidence>
<dbReference type="Pfam" id="PF00483">
    <property type="entry name" value="NTP_transferase"/>
    <property type="match status" value="1"/>
</dbReference>